<dbReference type="InterPro" id="IPR015424">
    <property type="entry name" value="PyrdxlP-dep_Trfase"/>
</dbReference>
<comment type="caution">
    <text evidence="9">The sequence shown here is derived from an EMBL/GenBank/DDBJ whole genome shotgun (WGS) entry which is preliminary data.</text>
</comment>
<dbReference type="AlphaFoldDB" id="X1AHU7"/>
<evidence type="ECO:0000256" key="1">
    <source>
        <dbReference type="ARBA" id="ARBA00001933"/>
    </source>
</evidence>
<dbReference type="PANTHER" id="PTHR11601:SF34">
    <property type="entry name" value="CYSTEINE DESULFURASE"/>
    <property type="match status" value="1"/>
</dbReference>
<protein>
    <recommendedName>
        <fullName evidence="8">Aminotransferase class V domain-containing protein</fullName>
    </recommendedName>
</protein>
<dbReference type="InterPro" id="IPR015421">
    <property type="entry name" value="PyrdxlP-dep_Trfase_major"/>
</dbReference>
<evidence type="ECO:0000256" key="4">
    <source>
        <dbReference type="ARBA" id="ARBA00022723"/>
    </source>
</evidence>
<dbReference type="PANTHER" id="PTHR11601">
    <property type="entry name" value="CYSTEINE DESULFURYLASE FAMILY MEMBER"/>
    <property type="match status" value="1"/>
</dbReference>
<keyword evidence="7" id="KW-0411">Iron-sulfur</keyword>
<evidence type="ECO:0000256" key="7">
    <source>
        <dbReference type="ARBA" id="ARBA00023014"/>
    </source>
</evidence>
<organism evidence="9">
    <name type="scientific">marine sediment metagenome</name>
    <dbReference type="NCBI Taxonomy" id="412755"/>
    <lineage>
        <taxon>unclassified sequences</taxon>
        <taxon>metagenomes</taxon>
        <taxon>ecological metagenomes</taxon>
    </lineage>
</organism>
<keyword evidence="3" id="KW-0808">Transferase</keyword>
<feature type="domain" description="Aminotransferase class V" evidence="8">
    <location>
        <begin position="3"/>
        <end position="364"/>
    </location>
</feature>
<dbReference type="EMBL" id="BART01000431">
    <property type="protein sequence ID" value="GAG72258.1"/>
    <property type="molecule type" value="Genomic_DNA"/>
</dbReference>
<sequence length="384" mass="42564">MDVYLDYQSAKPVDLRVIEAMTPYFYDKFGNPSSLHKIGDEATKVLEESRQTIANFINAEKDEIIFTSGATESNNLAIIGFALRNKEKGNHIIISEIEHISIHNIAKYLVKNGFDVSKVPVDQYGRVNLSKIKERINGKTILISVGYANNEIGTIQKISGIGKLCKEYNIVFHSDAVAAEGLIPIDVKNDNIDLLTLSSNDIYGPKGLGILFVRKGIRLSPIIIGGGQERGLRSGSENITGIVAMAKATEIMEKEMDKEVKRFKVYQDKIIKNILSKIPRSYLNGHPTERLANNVHFRFEGIEGEALLLSLKDKGISVSTGSACTSKTLEPSHTLISLGLLHEEAHGSLKITFGRFTKKEDIDSIIKVLPKVVEKLRNISPLYK</sequence>
<dbReference type="GO" id="GO:0016740">
    <property type="term" value="F:transferase activity"/>
    <property type="evidence" value="ECO:0007669"/>
    <property type="project" value="UniProtKB-KW"/>
</dbReference>
<name>X1AHU7_9ZZZZ</name>
<dbReference type="SUPFAM" id="SSF53383">
    <property type="entry name" value="PLP-dependent transferases"/>
    <property type="match status" value="1"/>
</dbReference>
<dbReference type="Gene3D" id="3.90.1150.10">
    <property type="entry name" value="Aspartate Aminotransferase, domain 1"/>
    <property type="match status" value="1"/>
</dbReference>
<evidence type="ECO:0000259" key="8">
    <source>
        <dbReference type="Pfam" id="PF00266"/>
    </source>
</evidence>
<dbReference type="InterPro" id="IPR016454">
    <property type="entry name" value="Cysteine_dSase"/>
</dbReference>
<gene>
    <name evidence="9" type="ORF">S01H4_02087</name>
</gene>
<evidence type="ECO:0000256" key="6">
    <source>
        <dbReference type="ARBA" id="ARBA00023004"/>
    </source>
</evidence>
<evidence type="ECO:0000256" key="5">
    <source>
        <dbReference type="ARBA" id="ARBA00022898"/>
    </source>
</evidence>
<dbReference type="InterPro" id="IPR015422">
    <property type="entry name" value="PyrdxlP-dep_Trfase_small"/>
</dbReference>
<dbReference type="GO" id="GO:0046872">
    <property type="term" value="F:metal ion binding"/>
    <property type="evidence" value="ECO:0007669"/>
    <property type="project" value="UniProtKB-KW"/>
</dbReference>
<keyword evidence="6" id="KW-0408">Iron</keyword>
<proteinExistence type="inferred from homology"/>
<comment type="similarity">
    <text evidence="2">Belongs to the class-V pyridoxal-phosphate-dependent aminotransferase family. NifS/IscS subfamily.</text>
</comment>
<comment type="cofactor">
    <cofactor evidence="1">
        <name>pyridoxal 5'-phosphate</name>
        <dbReference type="ChEBI" id="CHEBI:597326"/>
    </cofactor>
</comment>
<dbReference type="GO" id="GO:0051536">
    <property type="term" value="F:iron-sulfur cluster binding"/>
    <property type="evidence" value="ECO:0007669"/>
    <property type="project" value="UniProtKB-KW"/>
</dbReference>
<dbReference type="Pfam" id="PF00266">
    <property type="entry name" value="Aminotran_5"/>
    <property type="match status" value="1"/>
</dbReference>
<evidence type="ECO:0000313" key="9">
    <source>
        <dbReference type="EMBL" id="GAG72258.1"/>
    </source>
</evidence>
<dbReference type="NCBIfam" id="NF002806">
    <property type="entry name" value="PRK02948.1"/>
    <property type="match status" value="1"/>
</dbReference>
<accession>X1AHU7</accession>
<reference evidence="9" key="1">
    <citation type="journal article" date="2014" name="Front. Microbiol.">
        <title>High frequency of phylogenetically diverse reductive dehalogenase-homologous genes in deep subseafloor sedimentary metagenomes.</title>
        <authorList>
            <person name="Kawai M."/>
            <person name="Futagami T."/>
            <person name="Toyoda A."/>
            <person name="Takaki Y."/>
            <person name="Nishi S."/>
            <person name="Hori S."/>
            <person name="Arai W."/>
            <person name="Tsubouchi T."/>
            <person name="Morono Y."/>
            <person name="Uchiyama I."/>
            <person name="Ito T."/>
            <person name="Fujiyama A."/>
            <person name="Inagaki F."/>
            <person name="Takami H."/>
        </authorList>
    </citation>
    <scope>NUCLEOTIDE SEQUENCE</scope>
    <source>
        <strain evidence="9">Expedition CK06-06</strain>
    </source>
</reference>
<dbReference type="Gene3D" id="3.40.640.10">
    <property type="entry name" value="Type I PLP-dependent aspartate aminotransferase-like (Major domain)"/>
    <property type="match status" value="1"/>
</dbReference>
<keyword evidence="4" id="KW-0479">Metal-binding</keyword>
<evidence type="ECO:0000256" key="3">
    <source>
        <dbReference type="ARBA" id="ARBA00022679"/>
    </source>
</evidence>
<keyword evidence="5" id="KW-0663">Pyridoxal phosphate</keyword>
<dbReference type="InterPro" id="IPR000192">
    <property type="entry name" value="Aminotrans_V_dom"/>
</dbReference>
<evidence type="ECO:0000256" key="2">
    <source>
        <dbReference type="ARBA" id="ARBA00006490"/>
    </source>
</evidence>
<dbReference type="PIRSF" id="PIRSF005572">
    <property type="entry name" value="NifS"/>
    <property type="match status" value="1"/>
</dbReference>